<dbReference type="Gene3D" id="2.30.29.30">
    <property type="entry name" value="Pleckstrin-homology domain (PH domain)/Phosphotyrosine-binding domain (PTB)"/>
    <property type="match status" value="1"/>
</dbReference>
<feature type="domain" description="Phosphatidylinositol-specific phospholipase C X" evidence="7">
    <location>
        <begin position="477"/>
        <end position="622"/>
    </location>
</feature>
<dbReference type="PANTHER" id="PTHR10336">
    <property type="entry name" value="PHOSPHOINOSITIDE-SPECIFIC PHOSPHOLIPASE C FAMILY PROTEIN"/>
    <property type="match status" value="1"/>
</dbReference>
<proteinExistence type="predicted"/>
<feature type="compositionally biased region" description="Polar residues" evidence="6">
    <location>
        <begin position="1"/>
        <end position="17"/>
    </location>
</feature>
<keyword evidence="3 5" id="KW-0442">Lipid degradation</keyword>
<dbReference type="RefSeq" id="XP_014152208.1">
    <property type="nucleotide sequence ID" value="XM_014296733.1"/>
</dbReference>
<dbReference type="SUPFAM" id="SSF50729">
    <property type="entry name" value="PH domain-like"/>
    <property type="match status" value="1"/>
</dbReference>
<dbReference type="InterPro" id="IPR011993">
    <property type="entry name" value="PH-like_dom_sf"/>
</dbReference>
<dbReference type="eggNOG" id="KOG0169">
    <property type="taxonomic scope" value="Eukaryota"/>
</dbReference>
<dbReference type="GO" id="GO:0048015">
    <property type="term" value="P:phosphatidylinositol-mediated signaling"/>
    <property type="evidence" value="ECO:0007669"/>
    <property type="project" value="TreeGrafter"/>
</dbReference>
<protein>
    <recommendedName>
        <fullName evidence="1 5">Phosphoinositide phospholipase C</fullName>
        <ecNumber evidence="1 5">3.1.4.11</ecNumber>
    </recommendedName>
</protein>
<feature type="compositionally biased region" description="Polar residues" evidence="6">
    <location>
        <begin position="71"/>
        <end position="81"/>
    </location>
</feature>
<dbReference type="InterPro" id="IPR001192">
    <property type="entry name" value="PI-PLC_fam"/>
</dbReference>
<dbReference type="EC" id="3.1.4.11" evidence="1 5"/>
<evidence type="ECO:0000313" key="9">
    <source>
        <dbReference type="Proteomes" id="UP000054560"/>
    </source>
</evidence>
<feature type="compositionally biased region" description="Polar residues" evidence="6">
    <location>
        <begin position="626"/>
        <end position="640"/>
    </location>
</feature>
<keyword evidence="4 5" id="KW-0443">Lipid metabolism</keyword>
<evidence type="ECO:0000259" key="7">
    <source>
        <dbReference type="SMART" id="SM00148"/>
    </source>
</evidence>
<dbReference type="Proteomes" id="UP000054560">
    <property type="component" value="Unassembled WGS sequence"/>
</dbReference>
<gene>
    <name evidence="8" type="ORF">SARC_09258</name>
</gene>
<feature type="region of interest" description="Disordered" evidence="6">
    <location>
        <begin position="1"/>
        <end position="98"/>
    </location>
</feature>
<keyword evidence="9" id="KW-1185">Reference proteome</keyword>
<dbReference type="GO" id="GO:0051209">
    <property type="term" value="P:release of sequestered calcium ion into cytosol"/>
    <property type="evidence" value="ECO:0007669"/>
    <property type="project" value="TreeGrafter"/>
</dbReference>
<dbReference type="Gene3D" id="3.20.20.190">
    <property type="entry name" value="Phosphatidylinositol (PI) phosphodiesterase"/>
    <property type="match status" value="1"/>
</dbReference>
<comment type="catalytic activity">
    <reaction evidence="5">
        <text>a 1,2-diacyl-sn-glycero-3-phospho-(1D-myo-inositol-4,5-bisphosphate) + H2O = 1D-myo-inositol 1,4,5-trisphosphate + a 1,2-diacyl-sn-glycerol + H(+)</text>
        <dbReference type="Rhea" id="RHEA:33179"/>
        <dbReference type="ChEBI" id="CHEBI:15377"/>
        <dbReference type="ChEBI" id="CHEBI:15378"/>
        <dbReference type="ChEBI" id="CHEBI:17815"/>
        <dbReference type="ChEBI" id="CHEBI:58456"/>
        <dbReference type="ChEBI" id="CHEBI:203600"/>
        <dbReference type="EC" id="3.1.4.11"/>
    </reaction>
</comment>
<dbReference type="InterPro" id="IPR000909">
    <property type="entry name" value="PLipase_C_PInositol-sp_X_dom"/>
</dbReference>
<dbReference type="GO" id="GO:0004435">
    <property type="term" value="F:phosphatidylinositol-4,5-bisphosphate phospholipase C activity"/>
    <property type="evidence" value="ECO:0007669"/>
    <property type="project" value="UniProtKB-EC"/>
</dbReference>
<dbReference type="SMART" id="SM00148">
    <property type="entry name" value="PLCXc"/>
    <property type="match status" value="1"/>
</dbReference>
<evidence type="ECO:0000256" key="5">
    <source>
        <dbReference type="RuleBase" id="RU361133"/>
    </source>
</evidence>
<evidence type="ECO:0000256" key="1">
    <source>
        <dbReference type="ARBA" id="ARBA00012368"/>
    </source>
</evidence>
<dbReference type="CDD" id="cd08558">
    <property type="entry name" value="PI-PLCc_eukaryota"/>
    <property type="match status" value="1"/>
</dbReference>
<dbReference type="Pfam" id="PF00388">
    <property type="entry name" value="PI-PLC-X"/>
    <property type="match status" value="1"/>
</dbReference>
<sequence>MERPTSSRSSHKTASTRTPPPVPKRAATDSGRVRRSISHNPSPDKAGLYPTWDNDAGPPQQHSQGLAFKANCSNPDVSTGSAPGIPARPKRPTQQSPLLRMALQPTSEGDGEDTDTPVTTSVTRAHTFQDVSRGIENLAKPTQFLEEKVIGSSNASLKQLSAADTTHVEPVSDLRMLLGKGNMPSLQDALAIVTSGTGIEMKVLQDKQNSVKSLLLKIDRQLHVLMVYKRGSDKIKYITLESVHEIRIARFGRFWRKLKDNANPELGFLVIFGEKYEELGVLTKSVAERNEWICALHALTEDRRGCREGDTIVNSYHLWVRREWRQRSRVDKSTKCRSMDVTDLSSLCSALNVKVSTAECVQLIYQATDGGNKVTSVESFQRFMDTVHLRSGEAQVFVDRSLRRQTHNGPGVYWTIDQVTRFITTDQMDQETNGARIQAIYDQYKDADGMWTIGGFVRYLHSAHNDIHCATDCEPSQDMERPLCEYFINSSHNTYLLGDQLRSTSSVEAYIRVLLSGCRCVELDVWDGADGLPVIYHGHTLTSKMSFEEAVRVIRNYAFEASSYPLILSIENHCSVVQQGYMANHLKTHLGDMLCVPRMSDRHTDTLPSPRELMHKILIKNKKNQSHPSNESSDNVSGSITSALDEEIDQKDYDQQLIRHLQNVEGISQLNMKDYESEETAQTADQITVAVELSQMVTYCQPTDMRAIKHAIHQFK</sequence>
<evidence type="ECO:0000256" key="4">
    <source>
        <dbReference type="ARBA" id="ARBA00023098"/>
    </source>
</evidence>
<dbReference type="EMBL" id="KQ242515">
    <property type="protein sequence ID" value="KNC78306.1"/>
    <property type="molecule type" value="Genomic_DNA"/>
</dbReference>
<dbReference type="PRINTS" id="PR00390">
    <property type="entry name" value="PHPHLIPASEC"/>
</dbReference>
<feature type="region of interest" description="Disordered" evidence="6">
    <location>
        <begin position="621"/>
        <end position="640"/>
    </location>
</feature>
<evidence type="ECO:0000256" key="2">
    <source>
        <dbReference type="ARBA" id="ARBA00022801"/>
    </source>
</evidence>
<dbReference type="SUPFAM" id="SSF51695">
    <property type="entry name" value="PLC-like phosphodiesterases"/>
    <property type="match status" value="1"/>
</dbReference>
<name>A0A0L0FP73_9EUKA</name>
<evidence type="ECO:0000256" key="6">
    <source>
        <dbReference type="SAM" id="MobiDB-lite"/>
    </source>
</evidence>
<dbReference type="STRING" id="667725.A0A0L0FP73"/>
<feature type="non-terminal residue" evidence="8">
    <location>
        <position position="716"/>
    </location>
</feature>
<dbReference type="GO" id="GO:0016042">
    <property type="term" value="P:lipid catabolic process"/>
    <property type="evidence" value="ECO:0007669"/>
    <property type="project" value="UniProtKB-KW"/>
</dbReference>
<dbReference type="OrthoDB" id="269822at2759"/>
<keyword evidence="2 5" id="KW-0378">Hydrolase</keyword>
<accession>A0A0L0FP73</accession>
<dbReference type="InterPro" id="IPR017946">
    <property type="entry name" value="PLC-like_Pdiesterase_TIM-brl"/>
</dbReference>
<dbReference type="PANTHER" id="PTHR10336:SF36">
    <property type="entry name" value="1-PHOSPHATIDYLINOSITOL 4,5-BISPHOSPHATE PHOSPHODIESTERASE BETA-4"/>
    <property type="match status" value="1"/>
</dbReference>
<dbReference type="InterPro" id="IPR011992">
    <property type="entry name" value="EF-hand-dom_pair"/>
</dbReference>
<dbReference type="PROSITE" id="PS50007">
    <property type="entry name" value="PIPLC_X_DOMAIN"/>
    <property type="match status" value="1"/>
</dbReference>
<organism evidence="8 9">
    <name type="scientific">Sphaeroforma arctica JP610</name>
    <dbReference type="NCBI Taxonomy" id="667725"/>
    <lineage>
        <taxon>Eukaryota</taxon>
        <taxon>Ichthyosporea</taxon>
        <taxon>Ichthyophonida</taxon>
        <taxon>Sphaeroforma</taxon>
    </lineage>
</organism>
<dbReference type="SUPFAM" id="SSF47473">
    <property type="entry name" value="EF-hand"/>
    <property type="match status" value="1"/>
</dbReference>
<dbReference type="GeneID" id="25909762"/>
<evidence type="ECO:0000256" key="3">
    <source>
        <dbReference type="ARBA" id="ARBA00022963"/>
    </source>
</evidence>
<dbReference type="AlphaFoldDB" id="A0A0L0FP73"/>
<dbReference type="Gene3D" id="1.10.238.10">
    <property type="entry name" value="EF-hand"/>
    <property type="match status" value="1"/>
</dbReference>
<reference evidence="8 9" key="1">
    <citation type="submission" date="2011-02" db="EMBL/GenBank/DDBJ databases">
        <title>The Genome Sequence of Sphaeroforma arctica JP610.</title>
        <authorList>
            <consortium name="The Broad Institute Genome Sequencing Platform"/>
            <person name="Russ C."/>
            <person name="Cuomo C."/>
            <person name="Young S.K."/>
            <person name="Zeng Q."/>
            <person name="Gargeya S."/>
            <person name="Alvarado L."/>
            <person name="Berlin A."/>
            <person name="Chapman S.B."/>
            <person name="Chen Z."/>
            <person name="Freedman E."/>
            <person name="Gellesch M."/>
            <person name="Goldberg J."/>
            <person name="Griggs A."/>
            <person name="Gujja S."/>
            <person name="Heilman E."/>
            <person name="Heiman D."/>
            <person name="Howarth C."/>
            <person name="Mehta T."/>
            <person name="Neiman D."/>
            <person name="Pearson M."/>
            <person name="Roberts A."/>
            <person name="Saif S."/>
            <person name="Shea T."/>
            <person name="Shenoy N."/>
            <person name="Sisk P."/>
            <person name="Stolte C."/>
            <person name="Sykes S."/>
            <person name="White J."/>
            <person name="Yandava C."/>
            <person name="Burger G."/>
            <person name="Gray M.W."/>
            <person name="Holland P.W.H."/>
            <person name="King N."/>
            <person name="Lang F.B.F."/>
            <person name="Roger A.J."/>
            <person name="Ruiz-Trillo I."/>
            <person name="Haas B."/>
            <person name="Nusbaum C."/>
            <person name="Birren B."/>
        </authorList>
    </citation>
    <scope>NUCLEOTIDE SEQUENCE [LARGE SCALE GENOMIC DNA]</scope>
    <source>
        <strain evidence="8 9">JP610</strain>
    </source>
</reference>
<evidence type="ECO:0000313" key="8">
    <source>
        <dbReference type="EMBL" id="KNC78306.1"/>
    </source>
</evidence>